<dbReference type="Pfam" id="PF01833">
    <property type="entry name" value="TIG"/>
    <property type="match status" value="2"/>
</dbReference>
<dbReference type="Gene3D" id="3.30.1680.10">
    <property type="entry name" value="ligand-binding face of the semaphorins, domain 2"/>
    <property type="match status" value="1"/>
</dbReference>
<dbReference type="SUPFAM" id="SSF101912">
    <property type="entry name" value="Sema domain"/>
    <property type="match status" value="1"/>
</dbReference>
<keyword evidence="10" id="KW-0418">Kinase</keyword>
<evidence type="ECO:0000256" key="8">
    <source>
        <dbReference type="ARBA" id="ARBA00022737"/>
    </source>
</evidence>
<keyword evidence="17 24" id="KW-0675">Receptor</keyword>
<keyword evidence="12" id="KW-0832">Ubl conjugation</keyword>
<keyword evidence="8" id="KW-0677">Repeat</keyword>
<keyword evidence="6" id="KW-0812">Transmembrane</keyword>
<dbReference type="EC" id="2.7.10.1" evidence="3"/>
<dbReference type="Pfam" id="PF01437">
    <property type="entry name" value="PSI"/>
    <property type="match status" value="1"/>
</dbReference>
<dbReference type="PANTHER" id="PTHR24416">
    <property type="entry name" value="TYROSINE-PROTEIN KINASE RECEPTOR"/>
    <property type="match status" value="1"/>
</dbReference>
<accession>A0A6G1QUZ0</accession>
<dbReference type="SMART" id="SM00429">
    <property type="entry name" value="IPT"/>
    <property type="match status" value="3"/>
</dbReference>
<dbReference type="InterPro" id="IPR014756">
    <property type="entry name" value="Ig_E-set"/>
</dbReference>
<evidence type="ECO:0000256" key="11">
    <source>
        <dbReference type="ARBA" id="ARBA00022840"/>
    </source>
</evidence>
<keyword evidence="18" id="KW-0325">Glycoprotein</keyword>
<dbReference type="InterPro" id="IPR000719">
    <property type="entry name" value="Prot_kinase_dom"/>
</dbReference>
<dbReference type="InterPro" id="IPR002909">
    <property type="entry name" value="IPT_dom"/>
</dbReference>
<dbReference type="InterPro" id="IPR050122">
    <property type="entry name" value="RTK"/>
</dbReference>
<evidence type="ECO:0000256" key="9">
    <source>
        <dbReference type="ARBA" id="ARBA00022741"/>
    </source>
</evidence>
<dbReference type="CDD" id="cd01179">
    <property type="entry name" value="IPT_plexin_repeat2"/>
    <property type="match status" value="1"/>
</dbReference>
<dbReference type="InterPro" id="IPR017441">
    <property type="entry name" value="Protein_kinase_ATP_BS"/>
</dbReference>
<comment type="catalytic activity">
    <reaction evidence="19">
        <text>L-tyrosyl-[protein] + ATP = O-phospho-L-tyrosyl-[protein] + ADP + H(+)</text>
        <dbReference type="Rhea" id="RHEA:10596"/>
        <dbReference type="Rhea" id="RHEA-COMP:10136"/>
        <dbReference type="Rhea" id="RHEA-COMP:20101"/>
        <dbReference type="ChEBI" id="CHEBI:15378"/>
        <dbReference type="ChEBI" id="CHEBI:30616"/>
        <dbReference type="ChEBI" id="CHEBI:46858"/>
        <dbReference type="ChEBI" id="CHEBI:61978"/>
        <dbReference type="ChEBI" id="CHEBI:456216"/>
        <dbReference type="EC" id="2.7.10.1"/>
    </reaction>
</comment>
<reference evidence="25" key="2">
    <citation type="submission" date="2019-02" db="EMBL/GenBank/DDBJ databases">
        <title>Opniocepnalus argus Var Kimnra genome.</title>
        <authorList>
            <person name="Zhou C."/>
            <person name="Xiao S."/>
        </authorList>
    </citation>
    <scope>NUCLEOTIDE SEQUENCE [LARGE SCALE GENOMIC DNA]</scope>
</reference>
<evidence type="ECO:0000256" key="5">
    <source>
        <dbReference type="ARBA" id="ARBA00022679"/>
    </source>
</evidence>
<gene>
    <name evidence="24" type="ORF">EXN66_Car021831</name>
</gene>
<dbReference type="InterPro" id="IPR001627">
    <property type="entry name" value="Semap_dom"/>
</dbReference>
<evidence type="ECO:0000256" key="16">
    <source>
        <dbReference type="ARBA" id="ARBA00023157"/>
    </source>
</evidence>
<keyword evidence="5" id="KW-0808">Transferase</keyword>
<dbReference type="InterPro" id="IPR008266">
    <property type="entry name" value="Tyr_kinase_AS"/>
</dbReference>
<evidence type="ECO:0000256" key="3">
    <source>
        <dbReference type="ARBA" id="ARBA00011902"/>
    </source>
</evidence>
<reference evidence="24 25" key="1">
    <citation type="submission" date="2019-02" db="EMBL/GenBank/DDBJ databases">
        <title>Opniocepnalus argus genome.</title>
        <authorList>
            <person name="Zhou C."/>
            <person name="Xiao S."/>
        </authorList>
    </citation>
    <scope>NUCLEOTIDE SEQUENCE [LARGE SCALE GENOMIC DNA]</scope>
    <source>
        <strain evidence="24">OARG1902GOOAL</strain>
        <tissue evidence="24">Muscle</tissue>
    </source>
</reference>
<dbReference type="SMART" id="SM00630">
    <property type="entry name" value="Sema"/>
    <property type="match status" value="1"/>
</dbReference>
<dbReference type="InterPro" id="IPR002165">
    <property type="entry name" value="Plexin_repeat"/>
</dbReference>
<evidence type="ECO:0000256" key="17">
    <source>
        <dbReference type="ARBA" id="ARBA00023170"/>
    </source>
</evidence>
<dbReference type="SUPFAM" id="SSF56112">
    <property type="entry name" value="Protein kinase-like (PK-like)"/>
    <property type="match status" value="1"/>
</dbReference>
<dbReference type="Gene3D" id="2.130.10.10">
    <property type="entry name" value="YVTN repeat-like/Quinoprotein amine dehydrogenase"/>
    <property type="match status" value="1"/>
</dbReference>
<dbReference type="EMBL" id="CM015734">
    <property type="protein sequence ID" value="KAF3706139.1"/>
    <property type="molecule type" value="Genomic_DNA"/>
</dbReference>
<protein>
    <recommendedName>
        <fullName evidence="3">receptor protein-tyrosine kinase</fullName>
        <ecNumber evidence="3">2.7.10.1</ecNumber>
    </recommendedName>
</protein>
<keyword evidence="13" id="KW-1133">Transmembrane helix</keyword>
<evidence type="ECO:0000256" key="20">
    <source>
        <dbReference type="PROSITE-ProRule" id="PRU00352"/>
    </source>
</evidence>
<keyword evidence="14" id="KW-0472">Membrane</keyword>
<keyword evidence="4" id="KW-0597">Phosphoprotein</keyword>
<evidence type="ECO:0000256" key="10">
    <source>
        <dbReference type="ARBA" id="ARBA00022777"/>
    </source>
</evidence>
<comment type="caution">
    <text evidence="20">Lacks conserved residue(s) required for the propagation of feature annotation.</text>
</comment>
<dbReference type="Gene3D" id="1.10.510.10">
    <property type="entry name" value="Transferase(Phosphotransferase) domain 1"/>
    <property type="match status" value="1"/>
</dbReference>
<dbReference type="PANTHER" id="PTHR24416:SF483">
    <property type="entry name" value="HEPATOCYTE GROWTH FACTOR RECEPTOR"/>
    <property type="match status" value="1"/>
</dbReference>
<comment type="subcellular location">
    <subcellularLocation>
        <location evidence="1">Membrane</location>
        <topology evidence="1">Single-pass type I membrane protein</topology>
    </subcellularLocation>
</comment>
<dbReference type="Gene3D" id="2.60.40.10">
    <property type="entry name" value="Immunoglobulins"/>
    <property type="match status" value="3"/>
</dbReference>
<dbReference type="GO" id="GO:0009925">
    <property type="term" value="C:basal plasma membrane"/>
    <property type="evidence" value="ECO:0007669"/>
    <property type="project" value="TreeGrafter"/>
</dbReference>
<evidence type="ECO:0000256" key="6">
    <source>
        <dbReference type="ARBA" id="ARBA00022692"/>
    </source>
</evidence>
<evidence type="ECO:0000256" key="15">
    <source>
        <dbReference type="ARBA" id="ARBA00023137"/>
    </source>
</evidence>
<keyword evidence="16" id="KW-1015">Disulfide bond</keyword>
<dbReference type="InterPro" id="IPR001245">
    <property type="entry name" value="Ser-Thr/Tyr_kinase_cat_dom"/>
</dbReference>
<dbReference type="GO" id="GO:0043235">
    <property type="term" value="C:receptor complex"/>
    <property type="evidence" value="ECO:0007669"/>
    <property type="project" value="TreeGrafter"/>
</dbReference>
<keyword evidence="11 21" id="KW-0067">ATP-binding</keyword>
<dbReference type="GO" id="GO:0001889">
    <property type="term" value="P:liver development"/>
    <property type="evidence" value="ECO:0007669"/>
    <property type="project" value="TreeGrafter"/>
</dbReference>
<dbReference type="FunFam" id="3.30.200.20:FF:000188">
    <property type="entry name" value="Hepatocyte growth factor receptor"/>
    <property type="match status" value="1"/>
</dbReference>
<dbReference type="Proteomes" id="UP000503349">
    <property type="component" value="Chromosome 23"/>
</dbReference>
<dbReference type="GO" id="GO:0007411">
    <property type="term" value="P:axon guidance"/>
    <property type="evidence" value="ECO:0007669"/>
    <property type="project" value="UniProtKB-ARBA"/>
</dbReference>
<dbReference type="InterPro" id="IPR011009">
    <property type="entry name" value="Kinase-like_dom_sf"/>
</dbReference>
<dbReference type="Gene3D" id="3.30.200.20">
    <property type="entry name" value="Phosphorylase Kinase, domain 1"/>
    <property type="match status" value="1"/>
</dbReference>
<evidence type="ECO:0000256" key="18">
    <source>
        <dbReference type="ARBA" id="ARBA00023180"/>
    </source>
</evidence>
<keyword evidence="15" id="KW-0829">Tyrosine-protein kinase</keyword>
<organism evidence="24 25">
    <name type="scientific">Channa argus</name>
    <name type="common">Northern snakehead</name>
    <name type="synonym">Ophicephalus argus</name>
    <dbReference type="NCBI Taxonomy" id="215402"/>
    <lineage>
        <taxon>Eukaryota</taxon>
        <taxon>Metazoa</taxon>
        <taxon>Chordata</taxon>
        <taxon>Craniata</taxon>
        <taxon>Vertebrata</taxon>
        <taxon>Euteleostomi</taxon>
        <taxon>Actinopterygii</taxon>
        <taxon>Neopterygii</taxon>
        <taxon>Teleostei</taxon>
        <taxon>Neoteleostei</taxon>
        <taxon>Acanthomorphata</taxon>
        <taxon>Anabantaria</taxon>
        <taxon>Anabantiformes</taxon>
        <taxon>Channoidei</taxon>
        <taxon>Channidae</taxon>
        <taxon>Channa</taxon>
    </lineage>
</organism>
<feature type="domain" description="Sema" evidence="23">
    <location>
        <begin position="177"/>
        <end position="681"/>
    </location>
</feature>
<dbReference type="GO" id="GO:0031016">
    <property type="term" value="P:pancreas development"/>
    <property type="evidence" value="ECO:0007669"/>
    <property type="project" value="TreeGrafter"/>
</dbReference>
<dbReference type="FunFam" id="1.10.510.10:FF:000093">
    <property type="entry name" value="Hepatocyte growth factor receptor"/>
    <property type="match status" value="1"/>
</dbReference>
<evidence type="ECO:0000259" key="23">
    <source>
        <dbReference type="PROSITE" id="PS51004"/>
    </source>
</evidence>
<sequence length="1564" mass="172476">MSVWIFLKLEAVHGVNSEDDEAMMKPAMTSSKSEVCTTPTGLRLRVHRTGPFQMLPPPPPPPPVHLVFHPTRGGFTHKHLDTSRSLEREEAELYAPRSCERAVAAAACGRVLPQAPIAISGFLFKSLQAPVGCVGFLETCDKLNVVPQTCSKTMNLGLLHLIMLLWAQGPSVLGQCGKSSENNKLNLSVTYELPTFTAEFPIQNMVTLDGIIYVGAVNRIYALGPDLKKLSEYRTGPLLANETCGQTPTRTGRVDNHNIALVVENMYDKGLYSCGSADNGVCRRHVLDEDAELKTVDEHVYCFADKVKEGQGQPSDSDIVVSPSGSQVLNVESNVIQFFVGNSEIPGSGSFPGTAIYHHTISLRKMKTSQNGFTFFSNGSYMDLFPTLRGNYYLRYVHSFQSGPFTYFLTVQQVSRDSQSYHTRIVRMCSSDLVIRRYVEMPLECISTDKRRRRSTEDVKVFNILQAAHVTKVGRDVELQKQLKVDEGDDVLFAAFARGKPNSPEPTPNSAICIMSLKHINNMFKMYMQKCNTVDPYHFTGSDKKSCYNQASSDDCDPHEGTHEGREGNYRLQVTQFVQRLEYWHKELTNTLVTSINVVLVHGRAVAYLGTSDGRHIQVLFSRFASPHVNIRLDSRPVSASVALLHDNHSAGALITKVPLIGPGCGQLTTCTSCLLSSRVTECGWCDGRCTRVKECPSSVWTQDYCAPVITKIFPTSGPIRGSTVVTICGHNFGFDKTESFKASHVAVEVAGAPCKLPRQDNINSGNFTPSGHTVKVTSGHMVAKMEGFTFVNPMIHEIFPTFGPKSGNTMLTIRGTFLDTGNKQEVSVGGSVCKIQSLSSTMLTCKTPPHAVPTAQPVKLTVDGVEYLAPVLFTYNQDPIINSIQPSRSFVSGGCTVSAHGFFLQSGLQPQMVLTTGQDAEVFHVSCVYGENRTSIQCTTPSLAKLALQPPVVTKVAFVLDGYSTEQWDLIYVEDPLFQDPKLTSKDNKSIVELKGDRMDREAMKCQVLTVSNRSCESLILVGNTLECTVPTELQAATAKELQVEWRQADSIRHLGKVMLAQEQDYTGLIVGCMCVTLLLVMLGTLLMWRRNKHIDDLSEVWYDGRSHIQHLDRLANARSVSPTNEMVSHESVDYRTTLLEDQGTDRPEACRAVPPVYGGNGELLSPRLGALGGGMGMGLGMESELVSPLLMAPVHIDPSCLHPDLLTEVQRVVIARDQLLLHLNQVIGRGHFGCVFHGTLLEPDGQKQHCAVKSLNRITDLEEVSQFLKEGIIMKDFSHPNVLSLLGICLPPEGSPLVVLPYMKHGDLRNFIRDEGHNPTVKDLMGFGLQVARGMEYLASKKFVHRDLAARNCMLDESYTVKVADFGLARDIYDKEYYSVHNKSGVKLPVKWMALESLQTHKFTTKSDVWSFGVLLWELMTRGAPPYSDVNSFDITVFLLQGRRLLQPEFCPDALYTVMIECWHPKPERRPSFSELVSSISSIFSSFSGEHYVLLNTTYVNIDKMSPYPSLLASSSSSAAAAASSSNTCASPSSSSSSEPSTSTSLPCQSPLFCHVERDCCT</sequence>
<dbReference type="InterPro" id="IPR020635">
    <property type="entry name" value="Tyr_kinase_cat_dom"/>
</dbReference>
<evidence type="ECO:0000256" key="14">
    <source>
        <dbReference type="ARBA" id="ARBA00023136"/>
    </source>
</evidence>
<feature type="binding site" evidence="21">
    <location>
        <position position="1255"/>
    </location>
    <ligand>
        <name>ATP</name>
        <dbReference type="ChEBI" id="CHEBI:30616"/>
    </ligand>
</feature>
<dbReference type="GO" id="GO:0005524">
    <property type="term" value="F:ATP binding"/>
    <property type="evidence" value="ECO:0007669"/>
    <property type="project" value="UniProtKB-UniRule"/>
</dbReference>
<dbReference type="SMART" id="SM00219">
    <property type="entry name" value="TyrKc"/>
    <property type="match status" value="1"/>
</dbReference>
<evidence type="ECO:0000256" key="4">
    <source>
        <dbReference type="ARBA" id="ARBA00022553"/>
    </source>
</evidence>
<evidence type="ECO:0000256" key="21">
    <source>
        <dbReference type="PROSITE-ProRule" id="PRU10141"/>
    </source>
</evidence>
<dbReference type="CDD" id="cd05058">
    <property type="entry name" value="PTKc_Met_Ron"/>
    <property type="match status" value="1"/>
</dbReference>
<evidence type="ECO:0000313" key="24">
    <source>
        <dbReference type="EMBL" id="KAF3706139.1"/>
    </source>
</evidence>
<dbReference type="PROSITE" id="PS00109">
    <property type="entry name" value="PROTEIN_KINASE_TYR"/>
    <property type="match status" value="1"/>
</dbReference>
<dbReference type="SMART" id="SM00423">
    <property type="entry name" value="PSI"/>
    <property type="match status" value="1"/>
</dbReference>
<dbReference type="SUPFAM" id="SSF103575">
    <property type="entry name" value="Plexin repeat"/>
    <property type="match status" value="1"/>
</dbReference>
<comment type="similarity">
    <text evidence="2">Belongs to the plexin family.</text>
</comment>
<evidence type="ECO:0000256" key="2">
    <source>
        <dbReference type="ARBA" id="ARBA00010297"/>
    </source>
</evidence>
<evidence type="ECO:0000313" key="25">
    <source>
        <dbReference type="Proteomes" id="UP000503349"/>
    </source>
</evidence>
<dbReference type="FunFam" id="2.60.40.10:FF:000213">
    <property type="entry name" value="Hepatocyte growth factor receptor"/>
    <property type="match status" value="1"/>
</dbReference>
<evidence type="ECO:0000256" key="1">
    <source>
        <dbReference type="ARBA" id="ARBA00004479"/>
    </source>
</evidence>
<dbReference type="InterPro" id="IPR015943">
    <property type="entry name" value="WD40/YVTN_repeat-like_dom_sf"/>
</dbReference>
<name>A0A6G1QUZ0_CHAAH</name>
<evidence type="ECO:0000256" key="12">
    <source>
        <dbReference type="ARBA" id="ARBA00022843"/>
    </source>
</evidence>
<feature type="domain" description="Protein kinase" evidence="22">
    <location>
        <begin position="1223"/>
        <end position="1486"/>
    </location>
</feature>
<dbReference type="InterPro" id="IPR016201">
    <property type="entry name" value="PSI"/>
</dbReference>
<dbReference type="PROSITE" id="PS50011">
    <property type="entry name" value="PROTEIN_KINASE_DOM"/>
    <property type="match status" value="1"/>
</dbReference>
<evidence type="ECO:0000256" key="19">
    <source>
        <dbReference type="ARBA" id="ARBA00051243"/>
    </source>
</evidence>
<dbReference type="Pfam" id="PF01403">
    <property type="entry name" value="Sema"/>
    <property type="match status" value="1"/>
</dbReference>
<dbReference type="GO" id="GO:0005008">
    <property type="term" value="F:hepatocyte growth factor receptor activity"/>
    <property type="evidence" value="ECO:0007669"/>
    <property type="project" value="TreeGrafter"/>
</dbReference>
<keyword evidence="25" id="KW-1185">Reference proteome</keyword>
<dbReference type="SUPFAM" id="SSF81296">
    <property type="entry name" value="E set domains"/>
    <property type="match status" value="3"/>
</dbReference>
<dbReference type="PROSITE" id="PS00107">
    <property type="entry name" value="PROTEIN_KINASE_ATP"/>
    <property type="match status" value="1"/>
</dbReference>
<evidence type="ECO:0000256" key="13">
    <source>
        <dbReference type="ARBA" id="ARBA00022989"/>
    </source>
</evidence>
<keyword evidence="7" id="KW-0732">Signal</keyword>
<dbReference type="PROSITE" id="PS51004">
    <property type="entry name" value="SEMA"/>
    <property type="match status" value="1"/>
</dbReference>
<dbReference type="PRINTS" id="PR00109">
    <property type="entry name" value="TYRKINASE"/>
</dbReference>
<evidence type="ECO:0000256" key="7">
    <source>
        <dbReference type="ARBA" id="ARBA00022729"/>
    </source>
</evidence>
<dbReference type="SMART" id="SM00220">
    <property type="entry name" value="S_TKc"/>
    <property type="match status" value="1"/>
</dbReference>
<proteinExistence type="inferred from homology"/>
<keyword evidence="9 21" id="KW-0547">Nucleotide-binding</keyword>
<dbReference type="InterPro" id="IPR013783">
    <property type="entry name" value="Ig-like_fold"/>
</dbReference>
<dbReference type="InterPro" id="IPR036352">
    <property type="entry name" value="Semap_dom_sf"/>
</dbReference>
<evidence type="ECO:0000259" key="22">
    <source>
        <dbReference type="PROSITE" id="PS50011"/>
    </source>
</evidence>
<dbReference type="Pfam" id="PF07714">
    <property type="entry name" value="PK_Tyr_Ser-Thr"/>
    <property type="match status" value="1"/>
</dbReference>